<dbReference type="CDD" id="cd06260">
    <property type="entry name" value="DUF820-like"/>
    <property type="match status" value="1"/>
</dbReference>
<sequence length="265" mass="31113">MSPTELEMPLDWIPGLPRAEDLPYEDGEPMDTFWHLRAMNLLIECIEQHFQGRKDFFVGGNMFMYFSPKMVFNRDFRGPDFFYVNGAAHDKSRPSWVVWEEEGKFPNVIVELTSPTTKKVDLTTKKTLYAQTFRTPEYYCYDPDGSQLVGWRLYDGNYEPIEPEGGRLWSSELELYLGPWESEFQTRTEVWLRFFDASGNVILTFDEAAKQRIEVEKQRVKVEKQRTDVEKQRADVEKQRADSADAELARLRAEIEAIRRQPPTQ</sequence>
<dbReference type="InterPro" id="IPR008538">
    <property type="entry name" value="Uma2"/>
</dbReference>
<dbReference type="Proteomes" id="UP000214646">
    <property type="component" value="Unassembled WGS sequence"/>
</dbReference>
<feature type="region of interest" description="Disordered" evidence="1">
    <location>
        <begin position="224"/>
        <end position="243"/>
    </location>
</feature>
<proteinExistence type="predicted"/>
<keyword evidence="4" id="KW-1185">Reference proteome</keyword>
<comment type="caution">
    <text evidence="3">The sequence shown here is derived from an EMBL/GenBank/DDBJ whole genome shotgun (WGS) entry which is preliminary data.</text>
</comment>
<dbReference type="Pfam" id="PF05685">
    <property type="entry name" value="Uma2"/>
    <property type="match status" value="1"/>
</dbReference>
<dbReference type="RefSeq" id="WP_088252073.1">
    <property type="nucleotide sequence ID" value="NZ_NIDE01000001.1"/>
</dbReference>
<name>A0A225EF87_9BACT</name>
<dbReference type="InterPro" id="IPR012296">
    <property type="entry name" value="Nuclease_put_TT1808"/>
</dbReference>
<dbReference type="PANTHER" id="PTHR33352:SF3">
    <property type="entry name" value="SLR1612 PROTEIN"/>
    <property type="match status" value="1"/>
</dbReference>
<dbReference type="AlphaFoldDB" id="A0A225EF87"/>
<dbReference type="Gene3D" id="3.90.1570.10">
    <property type="entry name" value="tt1808, chain A"/>
    <property type="match status" value="1"/>
</dbReference>
<dbReference type="SUPFAM" id="SSF52980">
    <property type="entry name" value="Restriction endonuclease-like"/>
    <property type="match status" value="1"/>
</dbReference>
<dbReference type="PANTHER" id="PTHR33352">
    <property type="entry name" value="SLR1095 PROTEIN"/>
    <property type="match status" value="1"/>
</dbReference>
<organism evidence="3 4">
    <name type="scientific">Fimbriiglobus ruber</name>
    <dbReference type="NCBI Taxonomy" id="1908690"/>
    <lineage>
        <taxon>Bacteria</taxon>
        <taxon>Pseudomonadati</taxon>
        <taxon>Planctomycetota</taxon>
        <taxon>Planctomycetia</taxon>
        <taxon>Gemmatales</taxon>
        <taxon>Gemmataceae</taxon>
        <taxon>Fimbriiglobus</taxon>
    </lineage>
</organism>
<accession>A0A225EF87</accession>
<evidence type="ECO:0000313" key="3">
    <source>
        <dbReference type="EMBL" id="OWK46907.1"/>
    </source>
</evidence>
<evidence type="ECO:0000256" key="1">
    <source>
        <dbReference type="SAM" id="MobiDB-lite"/>
    </source>
</evidence>
<protein>
    <recommendedName>
        <fullName evidence="2">Putative restriction endonuclease domain-containing protein</fullName>
    </recommendedName>
</protein>
<gene>
    <name evidence="3" type="ORF">FRUB_00606</name>
</gene>
<dbReference type="EMBL" id="NIDE01000001">
    <property type="protein sequence ID" value="OWK46907.1"/>
    <property type="molecule type" value="Genomic_DNA"/>
</dbReference>
<dbReference type="InterPro" id="IPR011335">
    <property type="entry name" value="Restrct_endonuc-II-like"/>
</dbReference>
<feature type="domain" description="Putative restriction endonuclease" evidence="2">
    <location>
        <begin position="29"/>
        <end position="175"/>
    </location>
</feature>
<evidence type="ECO:0000313" key="4">
    <source>
        <dbReference type="Proteomes" id="UP000214646"/>
    </source>
</evidence>
<evidence type="ECO:0000259" key="2">
    <source>
        <dbReference type="Pfam" id="PF05685"/>
    </source>
</evidence>
<reference evidence="4" key="1">
    <citation type="submission" date="2017-06" db="EMBL/GenBank/DDBJ databases">
        <title>Genome analysis of Fimbriiglobus ruber SP5, the first member of the order Planctomycetales with confirmed chitinolytic capability.</title>
        <authorList>
            <person name="Ravin N.V."/>
            <person name="Rakitin A.L."/>
            <person name="Ivanova A.A."/>
            <person name="Beletsky A.V."/>
            <person name="Kulichevskaya I.S."/>
            <person name="Mardanov A.V."/>
            <person name="Dedysh S.N."/>
        </authorList>
    </citation>
    <scope>NUCLEOTIDE SEQUENCE [LARGE SCALE GENOMIC DNA]</scope>
    <source>
        <strain evidence="4">SP5</strain>
    </source>
</reference>